<protein>
    <submittedName>
        <fullName evidence="2">Uncharacterized protein</fullName>
    </submittedName>
</protein>
<dbReference type="EMBL" id="JACHXP010000021">
    <property type="protein sequence ID" value="MBB3192085.1"/>
    <property type="molecule type" value="Genomic_DNA"/>
</dbReference>
<proteinExistence type="predicted"/>
<dbReference type="AlphaFoldDB" id="A0A839VDF4"/>
<name>A0A839VDF4_9GAMM</name>
<organism evidence="2 3">
    <name type="scientific">Halomonas cerina</name>
    <dbReference type="NCBI Taxonomy" id="447424"/>
    <lineage>
        <taxon>Bacteria</taxon>
        <taxon>Pseudomonadati</taxon>
        <taxon>Pseudomonadota</taxon>
        <taxon>Gammaproteobacteria</taxon>
        <taxon>Oceanospirillales</taxon>
        <taxon>Halomonadaceae</taxon>
        <taxon>Halomonas</taxon>
    </lineage>
</organism>
<dbReference type="RefSeq" id="WP_183327366.1">
    <property type="nucleotide sequence ID" value="NZ_JACHXP010000021.1"/>
</dbReference>
<sequence>MFLTTVGTDPRTRELVSLATLSDRYDLPLSTLSMRYRSGKRGAALVEPPHSARARAAKKAASSAARRRVSPHSPAERRQRAEAILATSPGRLAGCLFRDFAA</sequence>
<comment type="caution">
    <text evidence="2">The sequence shown here is derived from an EMBL/GenBank/DDBJ whole genome shotgun (WGS) entry which is preliminary data.</text>
</comment>
<evidence type="ECO:0000313" key="3">
    <source>
        <dbReference type="Proteomes" id="UP000547614"/>
    </source>
</evidence>
<keyword evidence="3" id="KW-1185">Reference proteome</keyword>
<dbReference type="Proteomes" id="UP000547614">
    <property type="component" value="Unassembled WGS sequence"/>
</dbReference>
<evidence type="ECO:0000256" key="1">
    <source>
        <dbReference type="SAM" id="MobiDB-lite"/>
    </source>
</evidence>
<accession>A0A839VDF4</accession>
<reference evidence="2 3" key="1">
    <citation type="submission" date="2020-08" db="EMBL/GenBank/DDBJ databases">
        <title>Genomic Encyclopedia of Type Strains, Phase III (KMG-III): the genomes of soil and plant-associated and newly described type strains.</title>
        <authorList>
            <person name="Whitman W."/>
        </authorList>
    </citation>
    <scope>NUCLEOTIDE SEQUENCE [LARGE SCALE GENOMIC DNA]</scope>
    <source>
        <strain evidence="2 3">CECT 7282</strain>
    </source>
</reference>
<evidence type="ECO:0000313" key="2">
    <source>
        <dbReference type="EMBL" id="MBB3192085.1"/>
    </source>
</evidence>
<feature type="region of interest" description="Disordered" evidence="1">
    <location>
        <begin position="41"/>
        <end position="81"/>
    </location>
</feature>
<gene>
    <name evidence="2" type="ORF">FHR94_003361</name>
</gene>